<accession>A0A1E7EKM7</accession>
<feature type="signal peptide" evidence="1">
    <location>
        <begin position="1"/>
        <end position="19"/>
    </location>
</feature>
<name>A0A1E7EKM7_9STRA</name>
<keyword evidence="3" id="KW-1185">Reference proteome</keyword>
<dbReference type="KEGG" id="fcy:FRACYDRAFT_254511"/>
<keyword evidence="1" id="KW-0732">Signal</keyword>
<reference evidence="2 3" key="1">
    <citation type="submission" date="2016-09" db="EMBL/GenBank/DDBJ databases">
        <title>Extensive genetic diversity and differential bi-allelic expression allows diatom success in the polar Southern Ocean.</title>
        <authorList>
            <consortium name="DOE Joint Genome Institute"/>
            <person name="Mock T."/>
            <person name="Otillar R.P."/>
            <person name="Strauss J."/>
            <person name="Dupont C."/>
            <person name="Frickenhaus S."/>
            <person name="Maumus F."/>
            <person name="Mcmullan M."/>
            <person name="Sanges R."/>
            <person name="Schmutz J."/>
            <person name="Toseland A."/>
            <person name="Valas R."/>
            <person name="Veluchamy A."/>
            <person name="Ward B.J."/>
            <person name="Allen A."/>
            <person name="Barry K."/>
            <person name="Falciatore A."/>
            <person name="Ferrante M."/>
            <person name="Fortunato A.E."/>
            <person name="Gloeckner G."/>
            <person name="Gruber A."/>
            <person name="Hipkin R."/>
            <person name="Janech M."/>
            <person name="Kroth P."/>
            <person name="Leese F."/>
            <person name="Lindquist E."/>
            <person name="Lyon B.R."/>
            <person name="Martin J."/>
            <person name="Mayer C."/>
            <person name="Parker M."/>
            <person name="Quesneville H."/>
            <person name="Raymond J."/>
            <person name="Uhlig C."/>
            <person name="Valentin K.U."/>
            <person name="Worden A.Z."/>
            <person name="Armbrust E.V."/>
            <person name="Bowler C."/>
            <person name="Green B."/>
            <person name="Moulton V."/>
            <person name="Van Oosterhout C."/>
            <person name="Grigoriev I."/>
        </authorList>
    </citation>
    <scope>NUCLEOTIDE SEQUENCE [LARGE SCALE GENOMIC DNA]</scope>
    <source>
        <strain evidence="2 3">CCMP1102</strain>
    </source>
</reference>
<dbReference type="EMBL" id="KV784408">
    <property type="protein sequence ID" value="OEU06491.1"/>
    <property type="molecule type" value="Genomic_DNA"/>
</dbReference>
<dbReference type="Proteomes" id="UP000095751">
    <property type="component" value="Unassembled WGS sequence"/>
</dbReference>
<evidence type="ECO:0000313" key="3">
    <source>
        <dbReference type="Proteomes" id="UP000095751"/>
    </source>
</evidence>
<proteinExistence type="predicted"/>
<evidence type="ECO:0000256" key="1">
    <source>
        <dbReference type="SAM" id="SignalP"/>
    </source>
</evidence>
<evidence type="ECO:0000313" key="2">
    <source>
        <dbReference type="EMBL" id="OEU06491.1"/>
    </source>
</evidence>
<gene>
    <name evidence="2" type="ORF">FRACYDRAFT_254511</name>
</gene>
<dbReference type="InParanoid" id="A0A1E7EKM7"/>
<organism evidence="2 3">
    <name type="scientific">Fragilariopsis cylindrus CCMP1102</name>
    <dbReference type="NCBI Taxonomy" id="635003"/>
    <lineage>
        <taxon>Eukaryota</taxon>
        <taxon>Sar</taxon>
        <taxon>Stramenopiles</taxon>
        <taxon>Ochrophyta</taxon>
        <taxon>Bacillariophyta</taxon>
        <taxon>Bacillariophyceae</taxon>
        <taxon>Bacillariophycidae</taxon>
        <taxon>Bacillariales</taxon>
        <taxon>Bacillariaceae</taxon>
        <taxon>Fragilariopsis</taxon>
    </lineage>
</organism>
<feature type="chain" id="PRO_5009191960" evidence="1">
    <location>
        <begin position="20"/>
        <end position="321"/>
    </location>
</feature>
<dbReference type="AlphaFoldDB" id="A0A1E7EKM7"/>
<sequence>MKLHLYLFLLLADLSVGLATSADADEAIDSDVERMMKRRKKKRNKMLLDPAEDVILFTRSYLTIAGSQVTDVDNGSAGDPTSGSVTEDNPLGSLSFALGRAPDTAFSSNEERFFSVRGSSFLQSGPIYNPDDVQFIDCVKQPRKDSCENFLSNSPANDSDNGVLRYGGGKQPNVVKLRPPKDNFFFNGECTTVAGFNPSQILAHSCFYNLCLGGLGEDCVNIFAGGGFIFDPFAPVQKNEEPLLPPSFPGAIIGGTGKYQGIKGSAQIVTITSRTSRNLPVNFDGFSSNLSPQTGYITQLVQLETTQQLPPSKTQESSESD</sequence>
<protein>
    <submittedName>
        <fullName evidence="2">Uncharacterized protein</fullName>
    </submittedName>
</protein>